<feature type="transmembrane region" description="Helical" evidence="2">
    <location>
        <begin position="96"/>
        <end position="116"/>
    </location>
</feature>
<proteinExistence type="predicted"/>
<dbReference type="EMBL" id="JAVREX010000008">
    <property type="protein sequence ID" value="MDT0429854.1"/>
    <property type="molecule type" value="Genomic_DNA"/>
</dbReference>
<dbReference type="InterPro" id="IPR009937">
    <property type="entry name" value="Phage_holin_3_6"/>
</dbReference>
<keyword evidence="2" id="KW-1133">Transmembrane helix</keyword>
<keyword evidence="4" id="KW-1185">Reference proteome</keyword>
<keyword evidence="2" id="KW-0472">Membrane</keyword>
<gene>
    <name evidence="3" type="ORF">RM649_19690</name>
</gene>
<evidence type="ECO:0000256" key="1">
    <source>
        <dbReference type="SAM" id="MobiDB-lite"/>
    </source>
</evidence>
<feature type="region of interest" description="Disordered" evidence="1">
    <location>
        <begin position="1"/>
        <end position="30"/>
    </location>
</feature>
<reference evidence="4" key="1">
    <citation type="submission" date="2023-07" db="EMBL/GenBank/DDBJ databases">
        <title>30 novel species of actinomycetes from the DSMZ collection.</title>
        <authorList>
            <person name="Nouioui I."/>
        </authorList>
    </citation>
    <scope>NUCLEOTIDE SEQUENCE [LARGE SCALE GENOMIC DNA]</scope>
    <source>
        <strain evidence="4">DSM 41770</strain>
    </source>
</reference>
<dbReference type="Proteomes" id="UP001183777">
    <property type="component" value="Unassembled WGS sequence"/>
</dbReference>
<evidence type="ECO:0000313" key="4">
    <source>
        <dbReference type="Proteomes" id="UP001183777"/>
    </source>
</evidence>
<dbReference type="RefSeq" id="WP_200697513.1">
    <property type="nucleotide sequence ID" value="NZ_JAVREX010000008.1"/>
</dbReference>
<dbReference type="Pfam" id="PF07332">
    <property type="entry name" value="Phage_holin_3_6"/>
    <property type="match status" value="1"/>
</dbReference>
<feature type="transmembrane region" description="Helical" evidence="2">
    <location>
        <begin position="73"/>
        <end position="90"/>
    </location>
</feature>
<evidence type="ECO:0000313" key="3">
    <source>
        <dbReference type="EMBL" id="MDT0429854.1"/>
    </source>
</evidence>
<organism evidence="3 4">
    <name type="scientific">Streptomyces salyersiae</name>
    <dbReference type="NCBI Taxonomy" id="3075530"/>
    <lineage>
        <taxon>Bacteria</taxon>
        <taxon>Bacillati</taxon>
        <taxon>Actinomycetota</taxon>
        <taxon>Actinomycetes</taxon>
        <taxon>Kitasatosporales</taxon>
        <taxon>Streptomycetaceae</taxon>
        <taxon>Streptomyces</taxon>
    </lineage>
</organism>
<sequence length="148" mass="15703">MSYAKNEAARSDTPAAGSHQAPSSDPSIGELVGEISEDLTQLVREEIELAKAEVKEEAAKAGKAGGMLAGSGYTMHLVVLFGSLAAVFGFAHVVDIAWAALIVTGIWLIVGAILFVTGRSRLRAVRVKPERTAETLKEDAKWVRNPTS</sequence>
<accession>A0ABU2RR58</accession>
<name>A0ABU2RR58_9ACTN</name>
<keyword evidence="2" id="KW-0812">Transmembrane</keyword>
<comment type="caution">
    <text evidence="3">The sequence shown here is derived from an EMBL/GenBank/DDBJ whole genome shotgun (WGS) entry which is preliminary data.</text>
</comment>
<protein>
    <submittedName>
        <fullName evidence="3">Phage holin family protein</fullName>
    </submittedName>
</protein>
<evidence type="ECO:0000256" key="2">
    <source>
        <dbReference type="SAM" id="Phobius"/>
    </source>
</evidence>